<dbReference type="PROSITE" id="PS51186">
    <property type="entry name" value="GNAT"/>
    <property type="match status" value="1"/>
</dbReference>
<evidence type="ECO:0000256" key="1">
    <source>
        <dbReference type="ARBA" id="ARBA00022679"/>
    </source>
</evidence>
<accession>A0A2H0RDU1</accession>
<dbReference type="PANTHER" id="PTHR10545:SF29">
    <property type="entry name" value="GH14572P-RELATED"/>
    <property type="match status" value="1"/>
</dbReference>
<evidence type="ECO:0000259" key="3">
    <source>
        <dbReference type="PROSITE" id="PS51186"/>
    </source>
</evidence>
<evidence type="ECO:0000313" key="5">
    <source>
        <dbReference type="Proteomes" id="UP000228767"/>
    </source>
</evidence>
<sequence>MGCGSGVGVEIVIFFAKTMTDIKLLTKHQLNEFTSLLEEINEGPLGIEVVRRLGEDFALGRYIGFLLYNEGALAGMAATLETYSVVHARKILNLDELYVRSQSRGKGLGKRLFDRVVEYARASGYMRLEWRAEKNNTAAGHLYAQYETDTNWTYYVMKL</sequence>
<dbReference type="Pfam" id="PF00583">
    <property type="entry name" value="Acetyltransf_1"/>
    <property type="match status" value="1"/>
</dbReference>
<dbReference type="AlphaFoldDB" id="A0A2H0RDU1"/>
<dbReference type="SUPFAM" id="SSF55729">
    <property type="entry name" value="Acyl-CoA N-acyltransferases (Nat)"/>
    <property type="match status" value="1"/>
</dbReference>
<reference evidence="4 5" key="1">
    <citation type="submission" date="2017-09" db="EMBL/GenBank/DDBJ databases">
        <title>Depth-based differentiation of microbial function through sediment-hosted aquifers and enrichment of novel symbionts in the deep terrestrial subsurface.</title>
        <authorList>
            <person name="Probst A.J."/>
            <person name="Ladd B."/>
            <person name="Jarett J.K."/>
            <person name="Geller-Mcgrath D.E."/>
            <person name="Sieber C.M."/>
            <person name="Emerson J.B."/>
            <person name="Anantharaman K."/>
            <person name="Thomas B.C."/>
            <person name="Malmstrom R."/>
            <person name="Stieglmeier M."/>
            <person name="Klingl A."/>
            <person name="Woyke T."/>
            <person name="Ryan C.M."/>
            <person name="Banfield J.F."/>
        </authorList>
    </citation>
    <scope>NUCLEOTIDE SEQUENCE [LARGE SCALE GENOMIC DNA]</scope>
    <source>
        <strain evidence="4">CG10_big_fil_rev_8_21_14_0_10_51_16</strain>
    </source>
</reference>
<keyword evidence="2" id="KW-0012">Acyltransferase</keyword>
<dbReference type="GO" id="GO:0008080">
    <property type="term" value="F:N-acetyltransferase activity"/>
    <property type="evidence" value="ECO:0007669"/>
    <property type="project" value="TreeGrafter"/>
</dbReference>
<dbReference type="CDD" id="cd04301">
    <property type="entry name" value="NAT_SF"/>
    <property type="match status" value="1"/>
</dbReference>
<dbReference type="Proteomes" id="UP000228767">
    <property type="component" value="Unassembled WGS sequence"/>
</dbReference>
<protein>
    <recommendedName>
        <fullName evidence="3">N-acetyltransferase domain-containing protein</fullName>
    </recommendedName>
</protein>
<dbReference type="InterPro" id="IPR051016">
    <property type="entry name" value="Diverse_Substrate_AcTransf"/>
</dbReference>
<comment type="caution">
    <text evidence="4">The sequence shown here is derived from an EMBL/GenBank/DDBJ whole genome shotgun (WGS) entry which is preliminary data.</text>
</comment>
<dbReference type="InterPro" id="IPR016181">
    <property type="entry name" value="Acyl_CoA_acyltransferase"/>
</dbReference>
<dbReference type="PANTHER" id="PTHR10545">
    <property type="entry name" value="DIAMINE N-ACETYLTRANSFERASE"/>
    <property type="match status" value="1"/>
</dbReference>
<organism evidence="4 5">
    <name type="scientific">Candidatus Vogelbacteria bacterium CG10_big_fil_rev_8_21_14_0_10_51_16</name>
    <dbReference type="NCBI Taxonomy" id="1975045"/>
    <lineage>
        <taxon>Bacteria</taxon>
        <taxon>Candidatus Vogeliibacteriota</taxon>
    </lineage>
</organism>
<dbReference type="EMBL" id="PCYI01000021">
    <property type="protein sequence ID" value="PIR44722.1"/>
    <property type="molecule type" value="Genomic_DNA"/>
</dbReference>
<proteinExistence type="predicted"/>
<gene>
    <name evidence="4" type="ORF">COV10_03470</name>
</gene>
<keyword evidence="1" id="KW-0808">Transferase</keyword>
<evidence type="ECO:0000313" key="4">
    <source>
        <dbReference type="EMBL" id="PIR44722.1"/>
    </source>
</evidence>
<feature type="domain" description="N-acetyltransferase" evidence="3">
    <location>
        <begin position="20"/>
        <end position="159"/>
    </location>
</feature>
<name>A0A2H0RDU1_9BACT</name>
<evidence type="ECO:0000256" key="2">
    <source>
        <dbReference type="ARBA" id="ARBA00023315"/>
    </source>
</evidence>
<dbReference type="InterPro" id="IPR000182">
    <property type="entry name" value="GNAT_dom"/>
</dbReference>
<dbReference type="Gene3D" id="3.40.630.30">
    <property type="match status" value="1"/>
</dbReference>